<dbReference type="PANTHER" id="PTHR40696">
    <property type="entry name" value="DUF371 FAMILY PROTEIN"/>
    <property type="match status" value="1"/>
</dbReference>
<dbReference type="Proteomes" id="UP000077275">
    <property type="component" value="Unassembled WGS sequence"/>
</dbReference>
<dbReference type="PATRIC" id="fig|47311.3.peg.2125"/>
<evidence type="ECO:0008006" key="3">
    <source>
        <dbReference type="Google" id="ProtNLM"/>
    </source>
</evidence>
<dbReference type="OrthoDB" id="9265at2157"/>
<proteinExistence type="predicted"/>
<dbReference type="InterPro" id="IPR007171">
    <property type="entry name" value="DUF371"/>
</dbReference>
<dbReference type="Pfam" id="PF04027">
    <property type="entry name" value="DUF371"/>
    <property type="match status" value="1"/>
</dbReference>
<organism evidence="1 2">
    <name type="scientific">Methanobrevibacter cuticularis</name>
    <dbReference type="NCBI Taxonomy" id="47311"/>
    <lineage>
        <taxon>Archaea</taxon>
        <taxon>Methanobacteriati</taxon>
        <taxon>Methanobacteriota</taxon>
        <taxon>Methanomada group</taxon>
        <taxon>Methanobacteria</taxon>
        <taxon>Methanobacteriales</taxon>
        <taxon>Methanobacteriaceae</taxon>
        <taxon>Methanobrevibacter</taxon>
    </lineage>
</organism>
<sequence length="140" mass="15450">MKINIKAKGHKNVTSKHKSTFELTQDKGIGISADCIIGVSSDKNMNDFSDEIKKKIANRDTKIKVMLSTTNGNDEIIGYGHPDLTLNHPTDIVCRKSSYTCSRTLMINSNKASSDLNQDLINDLKNGAILNCQIIIIIID</sequence>
<comment type="caution">
    <text evidence="1">The sequence shown here is derived from an EMBL/GenBank/DDBJ whole genome shotgun (WGS) entry which is preliminary data.</text>
</comment>
<evidence type="ECO:0000313" key="1">
    <source>
        <dbReference type="EMBL" id="KZX14759.1"/>
    </source>
</evidence>
<protein>
    <recommendedName>
        <fullName evidence="3">DUF371 domain-containing protein</fullName>
    </recommendedName>
</protein>
<reference evidence="1 2" key="1">
    <citation type="submission" date="2016-04" db="EMBL/GenBank/DDBJ databases">
        <title>Genome sequence of Methanobrevibacter cuticularis DSM 11139.</title>
        <authorList>
            <person name="Poehlein A."/>
            <person name="Seedorf H."/>
            <person name="Daniel R."/>
        </authorList>
    </citation>
    <scope>NUCLEOTIDE SEQUENCE [LARGE SCALE GENOMIC DNA]</scope>
    <source>
        <strain evidence="1 2">DSM 11139</strain>
    </source>
</reference>
<dbReference type="STRING" id="47311.MBCUT_19520"/>
<dbReference type="AlphaFoldDB" id="A0A166CQC4"/>
<evidence type="ECO:0000313" key="2">
    <source>
        <dbReference type="Proteomes" id="UP000077275"/>
    </source>
</evidence>
<name>A0A166CQC4_9EURY</name>
<dbReference type="InterPro" id="IPR023131">
    <property type="entry name" value="Mth639-like_dom_sf"/>
</dbReference>
<dbReference type="PANTHER" id="PTHR40696:SF1">
    <property type="entry name" value="DUF371 DOMAIN-CONTAINING PROTEIN"/>
    <property type="match status" value="1"/>
</dbReference>
<keyword evidence="2" id="KW-1185">Reference proteome</keyword>
<dbReference type="RefSeq" id="WP_067260484.1">
    <property type="nucleotide sequence ID" value="NZ_LWMW01000148.1"/>
</dbReference>
<dbReference type="EMBL" id="LWMW01000148">
    <property type="protein sequence ID" value="KZX14759.1"/>
    <property type="molecule type" value="Genomic_DNA"/>
</dbReference>
<dbReference type="Gene3D" id="2.60.120.630">
    <property type="entry name" value="mth639 domain like"/>
    <property type="match status" value="1"/>
</dbReference>
<accession>A0A166CQC4</accession>
<gene>
    <name evidence="1" type="ORF">MBCUT_19520</name>
</gene>